<reference evidence="2 3" key="1">
    <citation type="submission" date="2019-10" db="EMBL/GenBank/DDBJ databases">
        <title>New species of Slilvanegrellaceae.</title>
        <authorList>
            <person name="Pitt A."/>
            <person name="Hahn M.W."/>
        </authorList>
    </citation>
    <scope>NUCLEOTIDE SEQUENCE [LARGE SCALE GENOMIC DNA]</scope>
    <source>
        <strain evidence="2 3">SP-Ram-0.45-NSY-1</strain>
    </source>
</reference>
<protein>
    <recommendedName>
        <fullName evidence="1">ABM domain-containing protein</fullName>
    </recommendedName>
</protein>
<name>A0A6N6VV23_9BACT</name>
<accession>A0A6N6VV23</accession>
<gene>
    <name evidence="2" type="ORF">GCL60_05485</name>
</gene>
<proteinExistence type="predicted"/>
<dbReference type="RefSeq" id="WP_153419140.1">
    <property type="nucleotide sequence ID" value="NZ_WFLM01000002.1"/>
</dbReference>
<organism evidence="2 3">
    <name type="scientific">Silvanigrella paludirubra</name>
    <dbReference type="NCBI Taxonomy" id="2499159"/>
    <lineage>
        <taxon>Bacteria</taxon>
        <taxon>Pseudomonadati</taxon>
        <taxon>Bdellovibrionota</taxon>
        <taxon>Oligoflexia</taxon>
        <taxon>Silvanigrellales</taxon>
        <taxon>Silvanigrellaceae</taxon>
        <taxon>Silvanigrella</taxon>
    </lineage>
</organism>
<dbReference type="Pfam" id="PF03992">
    <property type="entry name" value="ABM"/>
    <property type="match status" value="1"/>
</dbReference>
<dbReference type="EMBL" id="WFLM01000002">
    <property type="protein sequence ID" value="KAB8039714.1"/>
    <property type="molecule type" value="Genomic_DNA"/>
</dbReference>
<dbReference type="PROSITE" id="PS51725">
    <property type="entry name" value="ABM"/>
    <property type="match status" value="1"/>
</dbReference>
<feature type="domain" description="ABM" evidence="1">
    <location>
        <begin position="21"/>
        <end position="111"/>
    </location>
</feature>
<dbReference type="PANTHER" id="PTHR33336:SF15">
    <property type="entry name" value="ABM DOMAIN-CONTAINING PROTEIN"/>
    <property type="match status" value="1"/>
</dbReference>
<dbReference type="Gene3D" id="3.30.70.100">
    <property type="match status" value="1"/>
</dbReference>
<dbReference type="InterPro" id="IPR011008">
    <property type="entry name" value="Dimeric_a/b-barrel"/>
</dbReference>
<comment type="caution">
    <text evidence="2">The sequence shown here is derived from an EMBL/GenBank/DDBJ whole genome shotgun (WGS) entry which is preliminary data.</text>
</comment>
<evidence type="ECO:0000313" key="2">
    <source>
        <dbReference type="EMBL" id="KAB8039714.1"/>
    </source>
</evidence>
<dbReference type="AlphaFoldDB" id="A0A6N6VV23"/>
<dbReference type="GO" id="GO:0003824">
    <property type="term" value="F:catalytic activity"/>
    <property type="evidence" value="ECO:0007669"/>
    <property type="project" value="TreeGrafter"/>
</dbReference>
<sequence length="115" mass="13269">MTNNTVLSDIYNVAKPGKEILAVFAKVKVIPGNEQFFKEEMAKIVPLTLNEEGAYCYILHESLDDKSEFTLYEQWESEEHLQAHLSSAHMNQFFHAVKDIMQTGFPEIKTYKNII</sequence>
<evidence type="ECO:0000259" key="1">
    <source>
        <dbReference type="PROSITE" id="PS51725"/>
    </source>
</evidence>
<dbReference type="OrthoDB" id="9812192at2"/>
<dbReference type="PANTHER" id="PTHR33336">
    <property type="entry name" value="QUINOL MONOOXYGENASE YGIN-RELATED"/>
    <property type="match status" value="1"/>
</dbReference>
<evidence type="ECO:0000313" key="3">
    <source>
        <dbReference type="Proteomes" id="UP000437748"/>
    </source>
</evidence>
<dbReference type="InterPro" id="IPR007138">
    <property type="entry name" value="ABM_dom"/>
</dbReference>
<dbReference type="SUPFAM" id="SSF54909">
    <property type="entry name" value="Dimeric alpha+beta barrel"/>
    <property type="match status" value="1"/>
</dbReference>
<dbReference type="InterPro" id="IPR050744">
    <property type="entry name" value="AI-2_Isomerase_LsrG"/>
</dbReference>
<dbReference type="Proteomes" id="UP000437748">
    <property type="component" value="Unassembled WGS sequence"/>
</dbReference>
<keyword evidence="3" id="KW-1185">Reference proteome</keyword>